<dbReference type="EMBL" id="CAJRGZ010000023">
    <property type="protein sequence ID" value="CAG5179600.1"/>
    <property type="molecule type" value="Genomic_DNA"/>
</dbReference>
<accession>A0A8J2I7X7</accession>
<keyword evidence="1" id="KW-0732">Signal</keyword>
<evidence type="ECO:0000313" key="2">
    <source>
        <dbReference type="EMBL" id="CAG5179600.1"/>
    </source>
</evidence>
<comment type="caution">
    <text evidence="2">The sequence shown here is derived from an EMBL/GenBank/DDBJ whole genome shotgun (WGS) entry which is preliminary data.</text>
</comment>
<organism evidence="2 3">
    <name type="scientific">Alternaria atra</name>
    <dbReference type="NCBI Taxonomy" id="119953"/>
    <lineage>
        <taxon>Eukaryota</taxon>
        <taxon>Fungi</taxon>
        <taxon>Dikarya</taxon>
        <taxon>Ascomycota</taxon>
        <taxon>Pezizomycotina</taxon>
        <taxon>Dothideomycetes</taxon>
        <taxon>Pleosporomycetidae</taxon>
        <taxon>Pleosporales</taxon>
        <taxon>Pleosporineae</taxon>
        <taxon>Pleosporaceae</taxon>
        <taxon>Alternaria</taxon>
        <taxon>Alternaria sect. Ulocladioides</taxon>
    </lineage>
</organism>
<reference evidence="2" key="1">
    <citation type="submission" date="2021-05" db="EMBL/GenBank/DDBJ databases">
        <authorList>
            <person name="Stam R."/>
        </authorList>
    </citation>
    <scope>NUCLEOTIDE SEQUENCE</scope>
    <source>
        <strain evidence="2">CS162</strain>
    </source>
</reference>
<evidence type="ECO:0000256" key="1">
    <source>
        <dbReference type="SAM" id="SignalP"/>
    </source>
</evidence>
<feature type="signal peptide" evidence="1">
    <location>
        <begin position="1"/>
        <end position="18"/>
    </location>
</feature>
<sequence length="218" mass="24275">MRGSLLFTLFYLFVAAWAGGYQGCLERVWLYQAYLIDSLNDYDDQTIGWQCKGKNYNFKTKTCIKWNRMPGSKKGSTLSYDQFLHALGGAKDRTGWAVMSGGELDVKATALNTYNKYLTPQPGQAAGKAKVNNFGAQLAVKDTFEWNQCIIKAGDVVDQTYRAKSSGMDDATKKLFENFDATRDLVINARTGDHGPFLIDEARKKLSGMDINIEVMGA</sequence>
<evidence type="ECO:0000313" key="3">
    <source>
        <dbReference type="Proteomes" id="UP000676310"/>
    </source>
</evidence>
<gene>
    <name evidence="2" type="ORF">ALTATR162_LOCUS9367</name>
</gene>
<dbReference type="RefSeq" id="XP_043172935.1">
    <property type="nucleotide sequence ID" value="XM_043317000.1"/>
</dbReference>
<dbReference type="AlphaFoldDB" id="A0A8J2I7X7"/>
<name>A0A8J2I7X7_9PLEO</name>
<dbReference type="Proteomes" id="UP000676310">
    <property type="component" value="Unassembled WGS sequence"/>
</dbReference>
<dbReference type="GeneID" id="67021580"/>
<keyword evidence="3" id="KW-1185">Reference proteome</keyword>
<dbReference type="OrthoDB" id="3467882at2759"/>
<proteinExistence type="predicted"/>
<protein>
    <submittedName>
        <fullName evidence="2">Uncharacterized protein</fullName>
    </submittedName>
</protein>
<feature type="chain" id="PRO_5035198638" evidence="1">
    <location>
        <begin position="19"/>
        <end position="218"/>
    </location>
</feature>